<reference evidence="1 2" key="1">
    <citation type="journal article" date="2014" name="Genome Announc.">
        <title>Complete Genome Sequence of Hyphomicrobium nitrativorans Strain NL23, a Denitrifying Bacterium Isolated from Biofilm of a Methanol-Fed Denitrification System Treating Seawater at the Montreal Biodome.</title>
        <authorList>
            <person name="Martineau C."/>
            <person name="Villeneuve C."/>
            <person name="Mauffrey F."/>
            <person name="Villemur R."/>
        </authorList>
    </citation>
    <scope>NUCLEOTIDE SEQUENCE [LARGE SCALE GENOMIC DNA]</scope>
    <source>
        <strain evidence="1">NL23</strain>
    </source>
</reference>
<gene>
    <name evidence="1" type="ORF">W911_12790</name>
</gene>
<sequence length="41" mass="4620">MNTHSMEDRAQCSVRNVLYAVNSAVFQTMSDGLPHALMKEH</sequence>
<protein>
    <submittedName>
        <fullName evidence="1">Uncharacterized protein</fullName>
    </submittedName>
</protein>
<keyword evidence="2" id="KW-1185">Reference proteome</keyword>
<dbReference type="EMBL" id="CP006912">
    <property type="protein sequence ID" value="AHB50272.1"/>
    <property type="molecule type" value="Genomic_DNA"/>
</dbReference>
<proteinExistence type="predicted"/>
<accession>V5SIE3</accession>
<dbReference type="KEGG" id="hni:W911_12790"/>
<evidence type="ECO:0000313" key="2">
    <source>
        <dbReference type="Proteomes" id="UP000018542"/>
    </source>
</evidence>
<dbReference type="HOGENOM" id="CLU_3271286_0_0_5"/>
<evidence type="ECO:0000313" key="1">
    <source>
        <dbReference type="EMBL" id="AHB50272.1"/>
    </source>
</evidence>
<dbReference type="AlphaFoldDB" id="V5SIE3"/>
<organism evidence="1 2">
    <name type="scientific">Hyphomicrobium nitrativorans NL23</name>
    <dbReference type="NCBI Taxonomy" id="1029756"/>
    <lineage>
        <taxon>Bacteria</taxon>
        <taxon>Pseudomonadati</taxon>
        <taxon>Pseudomonadota</taxon>
        <taxon>Alphaproteobacteria</taxon>
        <taxon>Hyphomicrobiales</taxon>
        <taxon>Hyphomicrobiaceae</taxon>
        <taxon>Hyphomicrobium</taxon>
    </lineage>
</organism>
<name>V5SIE3_9HYPH</name>
<dbReference type="Proteomes" id="UP000018542">
    <property type="component" value="Chromosome"/>
</dbReference>